<dbReference type="RefSeq" id="WP_385878286.1">
    <property type="nucleotide sequence ID" value="NZ_JBHLXE010000111.1"/>
</dbReference>
<dbReference type="Gene3D" id="3.40.50.2300">
    <property type="match status" value="2"/>
</dbReference>
<proteinExistence type="predicted"/>
<name>A0ABV6CFT6_9GAMM</name>
<dbReference type="Gene3D" id="1.10.260.40">
    <property type="entry name" value="lambda repressor-like DNA-binding domains"/>
    <property type="match status" value="1"/>
</dbReference>
<dbReference type="EMBL" id="JBHLXE010000111">
    <property type="protein sequence ID" value="MFC0180970.1"/>
    <property type="molecule type" value="Genomic_DNA"/>
</dbReference>
<sequence>MAITFKDVAKLAGVSTQTVSRVINGSPSVTDATRESVNQAIKALGYIPNKNAQILSRNQSNVIGIISLDFSLHGVALTTNGIRKTAKKVGYATAFSISESINFESVKQSIHELLSQKVDGIVINIPLDAKTAELIQSQYPNTPIIFIEASPDAQVNMIYNENHQGALLAAEHLIAQNRKRFLLITGDAASTASKIRLEAWINCLKQAEVHIVKIFQGDWKTPSGYLSIKQAIASKIDFDAILCANDQMALGALCALNESGFSVPKKISIMGFDDTQDSIFFTPPLSTIKQNFEGIGHASVLQLIKLIEEKIQFKEWIQHPQNTTNGLSESLKSKKSNTSNFIKESIAVELIVRESSINPKTTERSASKEQLIDQIKQLHNIVMNLPE</sequence>
<dbReference type="PROSITE" id="PS50932">
    <property type="entry name" value="HTH_LACI_2"/>
    <property type="match status" value="1"/>
</dbReference>
<evidence type="ECO:0000259" key="4">
    <source>
        <dbReference type="PROSITE" id="PS50932"/>
    </source>
</evidence>
<reference evidence="5 6" key="1">
    <citation type="submission" date="2024-09" db="EMBL/GenBank/DDBJ databases">
        <authorList>
            <person name="Sun Q."/>
            <person name="Mori K."/>
        </authorList>
    </citation>
    <scope>NUCLEOTIDE SEQUENCE [LARGE SCALE GENOMIC DNA]</scope>
    <source>
        <strain evidence="5 6">CCM 8545</strain>
    </source>
</reference>
<dbReference type="SMART" id="SM00354">
    <property type="entry name" value="HTH_LACI"/>
    <property type="match status" value="1"/>
</dbReference>
<dbReference type="PANTHER" id="PTHR30146:SF153">
    <property type="entry name" value="LACTOSE OPERON REPRESSOR"/>
    <property type="match status" value="1"/>
</dbReference>
<dbReference type="PANTHER" id="PTHR30146">
    <property type="entry name" value="LACI-RELATED TRANSCRIPTIONAL REPRESSOR"/>
    <property type="match status" value="1"/>
</dbReference>
<dbReference type="InterPro" id="IPR000843">
    <property type="entry name" value="HTH_LacI"/>
</dbReference>
<evidence type="ECO:0000256" key="1">
    <source>
        <dbReference type="ARBA" id="ARBA00023015"/>
    </source>
</evidence>
<dbReference type="InterPro" id="IPR028082">
    <property type="entry name" value="Peripla_BP_I"/>
</dbReference>
<dbReference type="Proteomes" id="UP001589758">
    <property type="component" value="Unassembled WGS sequence"/>
</dbReference>
<organism evidence="5 6">
    <name type="scientific">Thorsellia kenyensis</name>
    <dbReference type="NCBI Taxonomy" id="1549888"/>
    <lineage>
        <taxon>Bacteria</taxon>
        <taxon>Pseudomonadati</taxon>
        <taxon>Pseudomonadota</taxon>
        <taxon>Gammaproteobacteria</taxon>
        <taxon>Enterobacterales</taxon>
        <taxon>Thorselliaceae</taxon>
        <taxon>Thorsellia</taxon>
    </lineage>
</organism>
<evidence type="ECO:0000256" key="2">
    <source>
        <dbReference type="ARBA" id="ARBA00023125"/>
    </source>
</evidence>
<keyword evidence="2 5" id="KW-0238">DNA-binding</keyword>
<keyword evidence="6" id="KW-1185">Reference proteome</keyword>
<dbReference type="InterPro" id="IPR001761">
    <property type="entry name" value="Peripla_BP/Lac1_sug-bd_dom"/>
</dbReference>
<dbReference type="SUPFAM" id="SSF53822">
    <property type="entry name" value="Periplasmic binding protein-like I"/>
    <property type="match status" value="1"/>
</dbReference>
<dbReference type="PRINTS" id="PR00036">
    <property type="entry name" value="HTHLACI"/>
</dbReference>
<dbReference type="CDD" id="cd01392">
    <property type="entry name" value="HTH_LacI"/>
    <property type="match status" value="1"/>
</dbReference>
<dbReference type="InterPro" id="IPR010982">
    <property type="entry name" value="Lambda_DNA-bd_dom_sf"/>
</dbReference>
<accession>A0ABV6CFT6</accession>
<dbReference type="Pfam" id="PF00356">
    <property type="entry name" value="LacI"/>
    <property type="match status" value="1"/>
</dbReference>
<keyword evidence="3" id="KW-0804">Transcription</keyword>
<dbReference type="SUPFAM" id="SSF47413">
    <property type="entry name" value="lambda repressor-like DNA-binding domains"/>
    <property type="match status" value="1"/>
</dbReference>
<evidence type="ECO:0000313" key="6">
    <source>
        <dbReference type="Proteomes" id="UP001589758"/>
    </source>
</evidence>
<keyword evidence="1" id="KW-0805">Transcription regulation</keyword>
<gene>
    <name evidence="5" type="ORF">ACFFIT_12895</name>
</gene>
<dbReference type="GO" id="GO:0003677">
    <property type="term" value="F:DNA binding"/>
    <property type="evidence" value="ECO:0007669"/>
    <property type="project" value="UniProtKB-KW"/>
</dbReference>
<feature type="domain" description="HTH lacI-type" evidence="4">
    <location>
        <begin position="3"/>
        <end position="57"/>
    </location>
</feature>
<evidence type="ECO:0000313" key="5">
    <source>
        <dbReference type="EMBL" id="MFC0180970.1"/>
    </source>
</evidence>
<dbReference type="Pfam" id="PF00532">
    <property type="entry name" value="Peripla_BP_1"/>
    <property type="match status" value="1"/>
</dbReference>
<dbReference type="NCBIfam" id="NF007075">
    <property type="entry name" value="PRK09526.1"/>
    <property type="match status" value="1"/>
</dbReference>
<comment type="caution">
    <text evidence="5">The sequence shown here is derived from an EMBL/GenBank/DDBJ whole genome shotgun (WGS) entry which is preliminary data.</text>
</comment>
<dbReference type="CDD" id="cd01574">
    <property type="entry name" value="PBP1_LacI"/>
    <property type="match status" value="1"/>
</dbReference>
<evidence type="ECO:0000256" key="3">
    <source>
        <dbReference type="ARBA" id="ARBA00023163"/>
    </source>
</evidence>
<protein>
    <submittedName>
        <fullName evidence="5">LacI family DNA-binding transcriptional regulator</fullName>
    </submittedName>
</protein>